<dbReference type="InterPro" id="IPR040521">
    <property type="entry name" value="KDZ"/>
</dbReference>
<feature type="compositionally biased region" description="Basic and acidic residues" evidence="1">
    <location>
        <begin position="640"/>
        <end position="667"/>
    </location>
</feature>
<proteinExistence type="predicted"/>
<feature type="region of interest" description="Disordered" evidence="1">
    <location>
        <begin position="908"/>
        <end position="960"/>
    </location>
</feature>
<dbReference type="STRING" id="742152.A0A2H3JRB3"/>
<evidence type="ECO:0000313" key="3">
    <source>
        <dbReference type="Proteomes" id="UP000218811"/>
    </source>
</evidence>
<feature type="compositionally biased region" description="Acidic residues" evidence="1">
    <location>
        <begin position="320"/>
        <end position="338"/>
    </location>
</feature>
<feature type="region of interest" description="Disordered" evidence="1">
    <location>
        <begin position="320"/>
        <end position="359"/>
    </location>
</feature>
<feature type="compositionally biased region" description="Basic residues" evidence="1">
    <location>
        <begin position="908"/>
        <end position="917"/>
    </location>
</feature>
<feature type="region of interest" description="Disordered" evidence="1">
    <location>
        <begin position="595"/>
        <end position="691"/>
    </location>
</feature>
<feature type="region of interest" description="Disordered" evidence="1">
    <location>
        <begin position="726"/>
        <end position="766"/>
    </location>
</feature>
<name>A0A2H3JRB3_WOLCO</name>
<feature type="compositionally biased region" description="Basic and acidic residues" evidence="1">
    <location>
        <begin position="339"/>
        <end position="352"/>
    </location>
</feature>
<accession>A0A2H3JRB3</accession>
<feature type="compositionally biased region" description="Basic and acidic residues" evidence="1">
    <location>
        <begin position="600"/>
        <end position="631"/>
    </location>
</feature>
<dbReference type="EMBL" id="KB467942">
    <property type="protein sequence ID" value="PCH38547.1"/>
    <property type="molecule type" value="Genomic_DNA"/>
</dbReference>
<gene>
    <name evidence="2" type="ORF">WOLCODRAFT_149484</name>
</gene>
<feature type="compositionally biased region" description="Low complexity" evidence="1">
    <location>
        <begin position="926"/>
        <end position="938"/>
    </location>
</feature>
<organism evidence="2 3">
    <name type="scientific">Wolfiporia cocos (strain MD-104)</name>
    <name type="common">Brown rot fungus</name>
    <dbReference type="NCBI Taxonomy" id="742152"/>
    <lineage>
        <taxon>Eukaryota</taxon>
        <taxon>Fungi</taxon>
        <taxon>Dikarya</taxon>
        <taxon>Basidiomycota</taxon>
        <taxon>Agaricomycotina</taxon>
        <taxon>Agaricomycetes</taxon>
        <taxon>Polyporales</taxon>
        <taxon>Phaeolaceae</taxon>
        <taxon>Wolfiporia</taxon>
    </lineage>
</organism>
<dbReference type="Proteomes" id="UP000218811">
    <property type="component" value="Unassembled WGS sequence"/>
</dbReference>
<evidence type="ECO:0000313" key="2">
    <source>
        <dbReference type="EMBL" id="PCH38547.1"/>
    </source>
</evidence>
<dbReference type="AlphaFoldDB" id="A0A2H3JRB3"/>
<reference evidence="2 3" key="1">
    <citation type="journal article" date="2012" name="Science">
        <title>The Paleozoic origin of enzymatic lignin decomposition reconstructed from 31 fungal genomes.</title>
        <authorList>
            <person name="Floudas D."/>
            <person name="Binder M."/>
            <person name="Riley R."/>
            <person name="Barry K."/>
            <person name="Blanchette R.A."/>
            <person name="Henrissat B."/>
            <person name="Martinez A.T."/>
            <person name="Otillar R."/>
            <person name="Spatafora J.W."/>
            <person name="Yadav J.S."/>
            <person name="Aerts A."/>
            <person name="Benoit I."/>
            <person name="Boyd A."/>
            <person name="Carlson A."/>
            <person name="Copeland A."/>
            <person name="Coutinho P.M."/>
            <person name="de Vries R.P."/>
            <person name="Ferreira P."/>
            <person name="Findley K."/>
            <person name="Foster B."/>
            <person name="Gaskell J."/>
            <person name="Glotzer D."/>
            <person name="Gorecki P."/>
            <person name="Heitman J."/>
            <person name="Hesse C."/>
            <person name="Hori C."/>
            <person name="Igarashi K."/>
            <person name="Jurgens J.A."/>
            <person name="Kallen N."/>
            <person name="Kersten P."/>
            <person name="Kohler A."/>
            <person name="Kuees U."/>
            <person name="Kumar T.K.A."/>
            <person name="Kuo A."/>
            <person name="LaButti K."/>
            <person name="Larrondo L.F."/>
            <person name="Lindquist E."/>
            <person name="Ling A."/>
            <person name="Lombard V."/>
            <person name="Lucas S."/>
            <person name="Lundell T."/>
            <person name="Martin R."/>
            <person name="McLaughlin D.J."/>
            <person name="Morgenstern I."/>
            <person name="Morin E."/>
            <person name="Murat C."/>
            <person name="Nagy L.G."/>
            <person name="Nolan M."/>
            <person name="Ohm R.A."/>
            <person name="Patyshakuliyeva A."/>
            <person name="Rokas A."/>
            <person name="Ruiz-Duenas F.J."/>
            <person name="Sabat G."/>
            <person name="Salamov A."/>
            <person name="Samejima M."/>
            <person name="Schmutz J."/>
            <person name="Slot J.C."/>
            <person name="St John F."/>
            <person name="Stenlid J."/>
            <person name="Sun H."/>
            <person name="Sun S."/>
            <person name="Syed K."/>
            <person name="Tsang A."/>
            <person name="Wiebenga A."/>
            <person name="Young D."/>
            <person name="Pisabarro A."/>
            <person name="Eastwood D.C."/>
            <person name="Martin F."/>
            <person name="Cullen D."/>
            <person name="Grigoriev I.V."/>
            <person name="Hibbett D.S."/>
        </authorList>
    </citation>
    <scope>NUCLEOTIDE SEQUENCE [LARGE SCALE GENOMIC DNA]</scope>
    <source>
        <strain evidence="2 3">MD-104</strain>
    </source>
</reference>
<keyword evidence="3" id="KW-1185">Reference proteome</keyword>
<feature type="compositionally biased region" description="Basic and acidic residues" evidence="1">
    <location>
        <begin position="747"/>
        <end position="762"/>
    </location>
</feature>
<evidence type="ECO:0000256" key="1">
    <source>
        <dbReference type="SAM" id="MobiDB-lite"/>
    </source>
</evidence>
<sequence>MTDGEAAERVWAVLNVLGARMQEMSAGHRHNVINDHHSDMNVRRVHSLARDLATKHMKVVAQKADAVNHLKRLEESANDSGFPLDAWHEEERSFLARVVDVKQHKGLKNPYESRKAKVPSQLDLVMELKTRAKDANESGVIPRDLATKHMKVVAQKADAVNHLKRLEESANDSGFPLDAWHEEERSFLARVVDVKQHKGLKNPYESRKAKVPSQLDLVMELKTRAKDANESGVIRMIEEGIALQEMRISLLHEIDSKLVSGQDADIVQARKRQLWARLEEWEALHTRFIAVVVESALETRAEPSGINEIVEWDVKLEVDTQGDEDEDSDEEQASEAEGEGERTDVGLKRKSTESQGTETWVHQDQAAVVAELQSFSISLPSSYNSSLSTHPDFAKICSVERSLREGKANDVLDQVCAHLITKYAHRKRKEKVTGQKANAQANKNIRKQTELICRAAREYRRARDALLRLGMPKDDPTYRELREGDLALFAMQADETQLGDSRRSASWLWEDVSFVKNGSIKLENTANVTDTAYLDDVVEGEYTLPDMDHDLFEERWFPQQDLLLVEIVEQIEAIRFEDAQNDAAERTQNIAARTAAATNRKREQHDFAKACKQAQREEEKRKHDEARENMRAVKQFEQAQAREARRLKQEAAKAASDAKARLKEEAKTRKKSSAVKQDNSKRNDTVNAVSLSQDRLPLDEYFNDLFRESDDDDEVDDDITKLLASLTQASDMGGPSQKDVGDGDAGDGTHDDGNRDANHDAESVSNAMAQDKITAVRVVFWNQDRLMPAAAIIHAVNGYVRLADFPSMLNMFGLDVDVTRVEIWDRAWEVWLDIWGLRSRIPVPNANALLMRLPDVTQCPGLALEQDALRHLAIPIYLAHVTELRTQALECPLWEDSPINATMAHVRPPVRPKRKIRKAEDGQPMASTSRAAAATTSHQSRKRHRSTSSSSIIDLTNELEEANEKRAEPLVYKWEWDEDMKVERCSLD</sequence>
<protein>
    <submittedName>
        <fullName evidence="2">Uncharacterized protein</fullName>
    </submittedName>
</protein>
<dbReference type="Pfam" id="PF18758">
    <property type="entry name" value="KDZ"/>
    <property type="match status" value="1"/>
</dbReference>